<evidence type="ECO:0000256" key="1">
    <source>
        <dbReference type="SAM" id="Phobius"/>
    </source>
</evidence>
<evidence type="ECO:0000313" key="2">
    <source>
        <dbReference type="EMBL" id="QHT96860.1"/>
    </source>
</evidence>
<organism evidence="2">
    <name type="scientific">viral metagenome</name>
    <dbReference type="NCBI Taxonomy" id="1070528"/>
    <lineage>
        <taxon>unclassified sequences</taxon>
        <taxon>metagenomes</taxon>
        <taxon>organismal metagenomes</taxon>
    </lineage>
</organism>
<reference evidence="2" key="1">
    <citation type="journal article" date="2020" name="Nature">
        <title>Giant virus diversity and host interactions through global metagenomics.</title>
        <authorList>
            <person name="Schulz F."/>
            <person name="Roux S."/>
            <person name="Paez-Espino D."/>
            <person name="Jungbluth S."/>
            <person name="Walsh D.A."/>
            <person name="Denef V.J."/>
            <person name="McMahon K.D."/>
            <person name="Konstantinidis K.T."/>
            <person name="Eloe-Fadrosh E.A."/>
            <person name="Kyrpides N.C."/>
            <person name="Woyke T."/>
        </authorList>
    </citation>
    <scope>NUCLEOTIDE SEQUENCE</scope>
    <source>
        <strain evidence="2">GVMAG-M-3300024336-7</strain>
    </source>
</reference>
<proteinExistence type="predicted"/>
<protein>
    <submittedName>
        <fullName evidence="2">Uncharacterized protein</fullName>
    </submittedName>
</protein>
<keyword evidence="1" id="KW-1133">Transmembrane helix</keyword>
<sequence length="93" mass="10818">MSFSYLTTEAKIENIIKKSLKSKNIEDIQVICNTIKQKSCQTLTDKITLRLCQPYLEKEIDKKHKQSIRFSNSLKYILPVLFVGLIILIIFVL</sequence>
<feature type="transmembrane region" description="Helical" evidence="1">
    <location>
        <begin position="73"/>
        <end position="92"/>
    </location>
</feature>
<name>A0A6C0IWE6_9ZZZZ</name>
<accession>A0A6C0IWE6</accession>
<dbReference type="AlphaFoldDB" id="A0A6C0IWE6"/>
<keyword evidence="1" id="KW-0472">Membrane</keyword>
<keyword evidence="1" id="KW-0812">Transmembrane</keyword>
<dbReference type="EMBL" id="MN740268">
    <property type="protein sequence ID" value="QHT96860.1"/>
    <property type="molecule type" value="Genomic_DNA"/>
</dbReference>